<dbReference type="GO" id="GO:0044715">
    <property type="term" value="F:8-oxo-dGDP phosphatase activity"/>
    <property type="evidence" value="ECO:0007669"/>
    <property type="project" value="UniProtKB-ARBA"/>
</dbReference>
<dbReference type="PROSITE" id="PS51462">
    <property type="entry name" value="NUDIX"/>
    <property type="match status" value="1"/>
</dbReference>
<accession>A0A9W8M024</accession>
<dbReference type="Pfam" id="PF15916">
    <property type="entry name" value="DUF4743"/>
    <property type="match status" value="1"/>
</dbReference>
<dbReference type="Gene3D" id="3.90.79.10">
    <property type="entry name" value="Nucleoside Triphosphate Pyrophosphohydrolase"/>
    <property type="match status" value="1"/>
</dbReference>
<dbReference type="SUPFAM" id="SSF55811">
    <property type="entry name" value="Nudix"/>
    <property type="match status" value="1"/>
</dbReference>
<dbReference type="InterPro" id="IPR000086">
    <property type="entry name" value="NUDIX_hydrolase_dom"/>
</dbReference>
<reference evidence="2" key="1">
    <citation type="submission" date="2022-07" db="EMBL/GenBank/DDBJ databases">
        <title>Phylogenomic reconstructions and comparative analyses of Kickxellomycotina fungi.</title>
        <authorList>
            <person name="Reynolds N.K."/>
            <person name="Stajich J.E."/>
            <person name="Barry K."/>
            <person name="Grigoriev I.V."/>
            <person name="Crous P."/>
            <person name="Smith M.E."/>
        </authorList>
    </citation>
    <scope>NUCLEOTIDE SEQUENCE</scope>
    <source>
        <strain evidence="2">NRRL 1566</strain>
    </source>
</reference>
<organism evidence="2 3">
    <name type="scientific">Coemansia brasiliensis</name>
    <dbReference type="NCBI Taxonomy" id="2650707"/>
    <lineage>
        <taxon>Eukaryota</taxon>
        <taxon>Fungi</taxon>
        <taxon>Fungi incertae sedis</taxon>
        <taxon>Zoopagomycota</taxon>
        <taxon>Kickxellomycotina</taxon>
        <taxon>Kickxellomycetes</taxon>
        <taxon>Kickxellales</taxon>
        <taxon>Kickxellaceae</taxon>
        <taxon>Coemansia</taxon>
    </lineage>
</organism>
<name>A0A9W8M024_9FUNG</name>
<dbReference type="Pfam" id="PF00293">
    <property type="entry name" value="NUDIX"/>
    <property type="match status" value="1"/>
</dbReference>
<comment type="caution">
    <text evidence="2">The sequence shown here is derived from an EMBL/GenBank/DDBJ whole genome shotgun (WGS) entry which is preliminary data.</text>
</comment>
<evidence type="ECO:0000313" key="2">
    <source>
        <dbReference type="EMBL" id="KAJ2848767.1"/>
    </source>
</evidence>
<dbReference type="OrthoDB" id="10261522at2759"/>
<dbReference type="CDD" id="cd03676">
    <property type="entry name" value="NUDIX_Tnr3_like"/>
    <property type="match status" value="1"/>
</dbReference>
<dbReference type="AlphaFoldDB" id="A0A9W8M024"/>
<dbReference type="Proteomes" id="UP001139887">
    <property type="component" value="Unassembled WGS sequence"/>
</dbReference>
<dbReference type="InterPro" id="IPR031804">
    <property type="entry name" value="DUF4743"/>
</dbReference>
<sequence>MSEQLSFLQIAERCNCVGNINALLESNEYYKFIVNEQLVGLISAKDIPALKLALNRHPVLVIDDTSQQVQFHDSYNNSCSSRTAGLKDLLAFMREQKSWPSLAKWRDELYPVYGDAKEPNGISLYMERAASYNFGIRTFAVHVNGIVKNAEGVHMWVAKRSMRKETYPGMLDHIAAGGIGNGMGVLESMLKECDEEAGIPLEIAQQAKCTGTIQYFMQSDLGLQPETEFVYDLELPPDFVPFPKDGEVESFSLWTLEEVVLHLKNNEFKPNCAIFIIDFLIRHGFITPENESDFLRIIDNFHRPLPFPAV</sequence>
<feature type="domain" description="Nudix hydrolase" evidence="1">
    <location>
        <begin position="136"/>
        <end position="276"/>
    </location>
</feature>
<evidence type="ECO:0000259" key="1">
    <source>
        <dbReference type="PROSITE" id="PS51462"/>
    </source>
</evidence>
<dbReference type="PANTHER" id="PTHR13622:SF8">
    <property type="entry name" value="THIAMIN PYROPHOSPHOKINASE 1"/>
    <property type="match status" value="1"/>
</dbReference>
<gene>
    <name evidence="2" type="ORF">IWW36_003095</name>
</gene>
<protein>
    <recommendedName>
        <fullName evidence="1">Nudix hydrolase domain-containing protein</fullName>
    </recommendedName>
</protein>
<proteinExistence type="predicted"/>
<keyword evidence="3" id="KW-1185">Reference proteome</keyword>
<dbReference type="InterPro" id="IPR015797">
    <property type="entry name" value="NUDIX_hydrolase-like_dom_sf"/>
</dbReference>
<dbReference type="FunFam" id="3.90.79.10:FF:000019">
    <property type="entry name" value="Thiamin pyrophosphokinase, putative"/>
    <property type="match status" value="1"/>
</dbReference>
<evidence type="ECO:0000313" key="3">
    <source>
        <dbReference type="Proteomes" id="UP001139887"/>
    </source>
</evidence>
<dbReference type="PANTHER" id="PTHR13622">
    <property type="entry name" value="THIAMIN PYROPHOSPHOKINASE"/>
    <property type="match status" value="1"/>
</dbReference>
<dbReference type="EMBL" id="JANBUW010000135">
    <property type="protein sequence ID" value="KAJ2848767.1"/>
    <property type="molecule type" value="Genomic_DNA"/>
</dbReference>